<sequence length="65" mass="7346">MVAIINGKEVWYKPDAGIYVRYDVDDTSKKILEAQTPDPGVEAVEKKIAEVQKTAQKPTKQAKQW</sequence>
<dbReference type="EMBL" id="LGLK01000057">
    <property type="protein sequence ID" value="KPC17785.1"/>
    <property type="molecule type" value="Genomic_DNA"/>
</dbReference>
<proteinExistence type="predicted"/>
<evidence type="ECO:0000313" key="1">
    <source>
        <dbReference type="EMBL" id="KPC17785.1"/>
    </source>
</evidence>
<evidence type="ECO:0000313" key="2">
    <source>
        <dbReference type="Proteomes" id="UP000037943"/>
    </source>
</evidence>
<name>A0ABR5KT28_PSEAV</name>
<accession>A0ABR5KT28</accession>
<keyword evidence="2" id="KW-1185">Reference proteome</keyword>
<dbReference type="Proteomes" id="UP000037943">
    <property type="component" value="Unassembled WGS sequence"/>
</dbReference>
<comment type="caution">
    <text evidence="1">The sequence shown here is derived from an EMBL/GenBank/DDBJ whole genome shotgun (WGS) entry which is preliminary data.</text>
</comment>
<protein>
    <submittedName>
        <fullName evidence="1">Uncharacterized protein</fullName>
    </submittedName>
</protein>
<gene>
    <name evidence="1" type="ORF">AC499_0987</name>
</gene>
<organism evidence="1 2">
    <name type="scientific">Pseudomonas amygdali pv. lachrymans</name>
    <name type="common">Pseudomonas syringae pv. lachrymans</name>
    <dbReference type="NCBI Taxonomy" id="53707"/>
    <lineage>
        <taxon>Bacteria</taxon>
        <taxon>Pseudomonadati</taxon>
        <taxon>Pseudomonadota</taxon>
        <taxon>Gammaproteobacteria</taxon>
        <taxon>Pseudomonadales</taxon>
        <taxon>Pseudomonadaceae</taxon>
        <taxon>Pseudomonas</taxon>
        <taxon>Pseudomonas amygdali</taxon>
    </lineage>
</organism>
<reference evidence="1 2" key="1">
    <citation type="submission" date="2015-10" db="EMBL/GenBank/DDBJ databases">
        <title>Comparative genomics and high-throughput reverse genetic screens identify a new phytobacterial MAMP and an Arabidopsis receptor required for immune elicitation.</title>
        <authorList>
            <person name="Mott G.A."/>
            <person name="Thakur S."/>
            <person name="Wang P.W."/>
            <person name="Desveaux D."/>
            <person name="Guttman D.S."/>
        </authorList>
    </citation>
    <scope>NUCLEOTIDE SEQUENCE [LARGE SCALE GENOMIC DNA]</scope>
    <source>
        <strain evidence="1 2">107</strain>
    </source>
</reference>